<dbReference type="EMBL" id="KV440973">
    <property type="protein sequence ID" value="OAD78187.1"/>
    <property type="molecule type" value="Genomic_DNA"/>
</dbReference>
<keyword evidence="3 8" id="KW-0812">Transmembrane</keyword>
<feature type="transmembrane region" description="Helical" evidence="10">
    <location>
        <begin position="279"/>
        <end position="297"/>
    </location>
</feature>
<dbReference type="OrthoDB" id="297496at2759"/>
<dbReference type="PANTHER" id="PTHR11003:SF291">
    <property type="entry name" value="IP11374P"/>
    <property type="match status" value="1"/>
</dbReference>
<evidence type="ECO:0000256" key="2">
    <source>
        <dbReference type="ARBA" id="ARBA00022448"/>
    </source>
</evidence>
<keyword evidence="5 8" id="KW-0406">Ion transport</keyword>
<dbReference type="Proteomes" id="UP000077315">
    <property type="component" value="Unassembled WGS sequence"/>
</dbReference>
<dbReference type="InParanoid" id="A0A167PLX5"/>
<evidence type="ECO:0000256" key="6">
    <source>
        <dbReference type="ARBA" id="ARBA00023136"/>
    </source>
</evidence>
<evidence type="ECO:0000256" key="9">
    <source>
        <dbReference type="SAM" id="MobiDB-lite"/>
    </source>
</evidence>
<comment type="subcellular location">
    <subcellularLocation>
        <location evidence="1">Membrane</location>
        <topology evidence="1">Multi-pass membrane protein</topology>
    </subcellularLocation>
</comment>
<proteinExistence type="inferred from homology"/>
<dbReference type="GO" id="GO:0022841">
    <property type="term" value="F:potassium ion leak channel activity"/>
    <property type="evidence" value="ECO:0007669"/>
    <property type="project" value="TreeGrafter"/>
</dbReference>
<feature type="compositionally biased region" description="Polar residues" evidence="9">
    <location>
        <begin position="9"/>
        <end position="24"/>
    </location>
</feature>
<dbReference type="InterPro" id="IPR003280">
    <property type="entry name" value="2pore_dom_K_chnl"/>
</dbReference>
<dbReference type="Pfam" id="PF07885">
    <property type="entry name" value="Ion_trans_2"/>
    <property type="match status" value="2"/>
</dbReference>
<evidence type="ECO:0000256" key="3">
    <source>
        <dbReference type="ARBA" id="ARBA00022692"/>
    </source>
</evidence>
<feature type="transmembrane region" description="Helical" evidence="10">
    <location>
        <begin position="97"/>
        <end position="118"/>
    </location>
</feature>
<dbReference type="PRINTS" id="PR01333">
    <property type="entry name" value="2POREKCHANEL"/>
</dbReference>
<keyword evidence="13" id="KW-1185">Reference proteome</keyword>
<feature type="transmembrane region" description="Helical" evidence="10">
    <location>
        <begin position="309"/>
        <end position="327"/>
    </location>
</feature>
<feature type="transmembrane region" description="Helical" evidence="10">
    <location>
        <begin position="180"/>
        <end position="200"/>
    </location>
</feature>
<reference evidence="13" key="1">
    <citation type="submission" date="2015-06" db="EMBL/GenBank/DDBJ databases">
        <title>Expansion of signal transduction pathways in fungi by whole-genome duplication.</title>
        <authorList>
            <consortium name="DOE Joint Genome Institute"/>
            <person name="Corrochano L.M."/>
            <person name="Kuo A."/>
            <person name="Marcet-Houben M."/>
            <person name="Polaino S."/>
            <person name="Salamov A."/>
            <person name="Villalobos J.M."/>
            <person name="Alvarez M.I."/>
            <person name="Avalos J."/>
            <person name="Benito E.P."/>
            <person name="Benoit I."/>
            <person name="Burger G."/>
            <person name="Camino L.P."/>
            <person name="Canovas D."/>
            <person name="Cerda-Olmedo E."/>
            <person name="Cheng J.-F."/>
            <person name="Dominguez A."/>
            <person name="Elias M."/>
            <person name="Eslava A.P."/>
            <person name="Glaser F."/>
            <person name="Grimwood J."/>
            <person name="Gutierrez G."/>
            <person name="Heitman J."/>
            <person name="Henrissat B."/>
            <person name="Iturriaga E.A."/>
            <person name="Lang B.F."/>
            <person name="Lavin J.L."/>
            <person name="Lee S."/>
            <person name="Li W."/>
            <person name="Lindquist E."/>
            <person name="Lopez-Garcia S."/>
            <person name="Luque E.M."/>
            <person name="Marcos A.T."/>
            <person name="Martin J."/>
            <person name="McCluskey K."/>
            <person name="Medina H.R."/>
            <person name="Miralles-Duran A."/>
            <person name="Miyazaki A."/>
            <person name="Munoz-Torres E."/>
            <person name="Oguiza J.A."/>
            <person name="Ohm R."/>
            <person name="Olmedo M."/>
            <person name="Orejas M."/>
            <person name="Ortiz-Castellanos L."/>
            <person name="Pisabarro A.G."/>
            <person name="Rodriguez-Romero J."/>
            <person name="Ruiz-Herrera J."/>
            <person name="Ruiz-Vazquez R."/>
            <person name="Sanz C."/>
            <person name="Schackwitz W."/>
            <person name="Schmutz J."/>
            <person name="Shahriari M."/>
            <person name="Shelest E."/>
            <person name="Silva-Franco F."/>
            <person name="Soanes D."/>
            <person name="Syed K."/>
            <person name="Tagua V.G."/>
            <person name="Talbot N.J."/>
            <person name="Thon M."/>
            <person name="De vries R.P."/>
            <person name="Wiebenga A."/>
            <person name="Yadav J.S."/>
            <person name="Braun E.L."/>
            <person name="Baker S."/>
            <person name="Garre V."/>
            <person name="Horwitz B."/>
            <person name="Torres-Martinez S."/>
            <person name="Idnurm A."/>
            <person name="Herrera-Estrella A."/>
            <person name="Gabaldon T."/>
            <person name="Grigoriev I.V."/>
        </authorList>
    </citation>
    <scope>NUCLEOTIDE SEQUENCE [LARGE SCALE GENOMIC DNA]</scope>
    <source>
        <strain evidence="13">NRRL 1555(-)</strain>
    </source>
</reference>
<evidence type="ECO:0000256" key="5">
    <source>
        <dbReference type="ARBA" id="ARBA00023065"/>
    </source>
</evidence>
<evidence type="ECO:0000256" key="1">
    <source>
        <dbReference type="ARBA" id="ARBA00004141"/>
    </source>
</evidence>
<evidence type="ECO:0000256" key="10">
    <source>
        <dbReference type="SAM" id="Phobius"/>
    </source>
</evidence>
<keyword evidence="2 8" id="KW-0813">Transport</keyword>
<gene>
    <name evidence="12" type="ORF">PHYBLDRAFT_71765</name>
</gene>
<feature type="region of interest" description="Disordered" evidence="9">
    <location>
        <begin position="1"/>
        <end position="25"/>
    </location>
</feature>
<feature type="region of interest" description="Disordered" evidence="9">
    <location>
        <begin position="546"/>
        <end position="572"/>
    </location>
</feature>
<dbReference type="SUPFAM" id="SSF81324">
    <property type="entry name" value="Voltage-gated potassium channels"/>
    <property type="match status" value="2"/>
</dbReference>
<feature type="domain" description="Potassium channel" evidence="11">
    <location>
        <begin position="443"/>
        <end position="515"/>
    </location>
</feature>
<feature type="transmembrane region" description="Helical" evidence="10">
    <location>
        <begin position="150"/>
        <end position="168"/>
    </location>
</feature>
<accession>A0A167PLX5</accession>
<dbReference type="PANTHER" id="PTHR11003">
    <property type="entry name" value="POTASSIUM CHANNEL, SUBFAMILY K"/>
    <property type="match status" value="1"/>
</dbReference>
<evidence type="ECO:0000256" key="8">
    <source>
        <dbReference type="RuleBase" id="RU003857"/>
    </source>
</evidence>
<sequence length="659" mass="73971">MIDNEGRTQETSLGDENPSLSHAATSGPVLTFAEPSRIYHRRQGEYQYEAQYQDSSDDCIAQIRHFFYQCKTTLKTLWCCSHSRQRWTGRSSSTAELPFLVAAFGTIYGTFILVRALAVDGWLVDHSQWDGKGHAYDKNPIEIVDRLERWLVIVAFLCGIINCLLLIARTRLRFYTASLFCKWLAFIHAIGCLCAVYLFADRVSPQQSYPVYVYSRGFWSCLGSGLLETVAVLGFTIDWMLSYPYSDLSLVLKGLVLPSIMACVSIALGALAFMKIEQWTYNQAVVFCTTALTTIGYGDVAPITSLGRLFFLFYAITGVCVIGYFLLSIRAVMTGNTSRILRVNLMRVESFHNHIRKQRQRHAASTAVDSTALDSQLEPHVLNGIKPVSSTFEASRSFPRRTRSTLSMYSTGTLADIVNDKDREVLVQIITRSGIVRMSIILAFSWFGGAAVFCYLETQWNYLDALYFAFATQLTIGFGDLVPQTALAQEFWFMYIVFSIAIAAYFISLFGDVLVEKFQLRDEDENEEFYESTTSGFLALARSLTDESDDTSSNPLDSLPIENTRTRGDNTAGTTHCPECPIGLHRYLYTPVTVHGSYTSKEPLNTYQLRGPPITHRPLGKRTMSLPMTVSSPDHQSVEVSNTFKDTIQLPHYGSTDIA</sequence>
<evidence type="ECO:0000256" key="4">
    <source>
        <dbReference type="ARBA" id="ARBA00022989"/>
    </source>
</evidence>
<dbReference type="GO" id="GO:0015271">
    <property type="term" value="F:outward rectifier potassium channel activity"/>
    <property type="evidence" value="ECO:0007669"/>
    <property type="project" value="TreeGrafter"/>
</dbReference>
<dbReference type="STRING" id="763407.A0A167PLX5"/>
<evidence type="ECO:0000259" key="11">
    <source>
        <dbReference type="Pfam" id="PF07885"/>
    </source>
</evidence>
<keyword evidence="6 10" id="KW-0472">Membrane</keyword>
<dbReference type="GO" id="GO:0005886">
    <property type="term" value="C:plasma membrane"/>
    <property type="evidence" value="ECO:0007669"/>
    <property type="project" value="TreeGrafter"/>
</dbReference>
<evidence type="ECO:0000313" key="13">
    <source>
        <dbReference type="Proteomes" id="UP000077315"/>
    </source>
</evidence>
<organism evidence="12 13">
    <name type="scientific">Phycomyces blakesleeanus (strain ATCC 8743b / DSM 1359 / FGSC 10004 / NBRC 33097 / NRRL 1555)</name>
    <dbReference type="NCBI Taxonomy" id="763407"/>
    <lineage>
        <taxon>Eukaryota</taxon>
        <taxon>Fungi</taxon>
        <taxon>Fungi incertae sedis</taxon>
        <taxon>Mucoromycota</taxon>
        <taxon>Mucoromycotina</taxon>
        <taxon>Mucoromycetes</taxon>
        <taxon>Mucorales</taxon>
        <taxon>Phycomycetaceae</taxon>
        <taxon>Phycomyces</taxon>
    </lineage>
</organism>
<dbReference type="InterPro" id="IPR013099">
    <property type="entry name" value="K_chnl_dom"/>
</dbReference>
<feature type="transmembrane region" description="Helical" evidence="10">
    <location>
        <begin position="250"/>
        <end position="273"/>
    </location>
</feature>
<dbReference type="GeneID" id="29003443"/>
<dbReference type="GO" id="GO:0030322">
    <property type="term" value="P:stabilization of membrane potential"/>
    <property type="evidence" value="ECO:0007669"/>
    <property type="project" value="TreeGrafter"/>
</dbReference>
<evidence type="ECO:0000256" key="7">
    <source>
        <dbReference type="ARBA" id="ARBA00023303"/>
    </source>
</evidence>
<dbReference type="AlphaFoldDB" id="A0A167PLX5"/>
<keyword evidence="4 10" id="KW-1133">Transmembrane helix</keyword>
<keyword evidence="7 8" id="KW-0407">Ion channel</keyword>
<feature type="transmembrane region" description="Helical" evidence="10">
    <location>
        <begin position="435"/>
        <end position="456"/>
    </location>
</feature>
<dbReference type="Gene3D" id="1.10.287.70">
    <property type="match status" value="2"/>
</dbReference>
<dbReference type="VEuPathDB" id="FungiDB:PHYBLDRAFT_71765"/>
<name>A0A167PLX5_PHYB8</name>
<protein>
    <recommendedName>
        <fullName evidence="11">Potassium channel domain-containing protein</fullName>
    </recommendedName>
</protein>
<feature type="domain" description="Potassium channel" evidence="11">
    <location>
        <begin position="262"/>
        <end position="333"/>
    </location>
</feature>
<evidence type="ECO:0000313" key="12">
    <source>
        <dbReference type="EMBL" id="OAD78187.1"/>
    </source>
</evidence>
<comment type="similarity">
    <text evidence="8">Belongs to the two pore domain potassium channel (TC 1.A.1.8) family.</text>
</comment>
<dbReference type="RefSeq" id="XP_018296227.1">
    <property type="nucleotide sequence ID" value="XM_018442537.1"/>
</dbReference>
<feature type="transmembrane region" description="Helical" evidence="10">
    <location>
        <begin position="492"/>
        <end position="515"/>
    </location>
</feature>